<reference evidence="2" key="2">
    <citation type="submission" date="2015-01" db="EMBL/GenBank/DDBJ databases">
        <title>Evolutionary Origins and Diversification of the Mycorrhizal Mutualists.</title>
        <authorList>
            <consortium name="DOE Joint Genome Institute"/>
            <consortium name="Mycorrhizal Genomics Consortium"/>
            <person name="Kohler A."/>
            <person name="Kuo A."/>
            <person name="Nagy L.G."/>
            <person name="Floudas D."/>
            <person name="Copeland A."/>
            <person name="Barry K.W."/>
            <person name="Cichocki N."/>
            <person name="Veneault-Fourrey C."/>
            <person name="LaButti K."/>
            <person name="Lindquist E.A."/>
            <person name="Lipzen A."/>
            <person name="Lundell T."/>
            <person name="Morin E."/>
            <person name="Murat C."/>
            <person name="Riley R."/>
            <person name="Ohm R."/>
            <person name="Sun H."/>
            <person name="Tunlid A."/>
            <person name="Henrissat B."/>
            <person name="Grigoriev I.V."/>
            <person name="Hibbett D.S."/>
            <person name="Martin F."/>
        </authorList>
    </citation>
    <scope>NUCLEOTIDE SEQUENCE [LARGE SCALE GENOMIC DNA]</scope>
    <source>
        <strain evidence="2">Foug A</strain>
    </source>
</reference>
<dbReference type="Proteomes" id="UP000053989">
    <property type="component" value="Unassembled WGS sequence"/>
</dbReference>
<proteinExistence type="predicted"/>
<organism evidence="1 2">
    <name type="scientific">Scleroderma citrinum Foug A</name>
    <dbReference type="NCBI Taxonomy" id="1036808"/>
    <lineage>
        <taxon>Eukaryota</taxon>
        <taxon>Fungi</taxon>
        <taxon>Dikarya</taxon>
        <taxon>Basidiomycota</taxon>
        <taxon>Agaricomycotina</taxon>
        <taxon>Agaricomycetes</taxon>
        <taxon>Agaricomycetidae</taxon>
        <taxon>Boletales</taxon>
        <taxon>Sclerodermatineae</taxon>
        <taxon>Sclerodermataceae</taxon>
        <taxon>Scleroderma</taxon>
    </lineage>
</organism>
<dbReference type="AlphaFoldDB" id="A0A0C2ZDI2"/>
<dbReference type="OrthoDB" id="3270368at2759"/>
<reference evidence="1 2" key="1">
    <citation type="submission" date="2014-04" db="EMBL/GenBank/DDBJ databases">
        <authorList>
            <consortium name="DOE Joint Genome Institute"/>
            <person name="Kuo A."/>
            <person name="Kohler A."/>
            <person name="Nagy L.G."/>
            <person name="Floudas D."/>
            <person name="Copeland A."/>
            <person name="Barry K.W."/>
            <person name="Cichocki N."/>
            <person name="Veneault-Fourrey C."/>
            <person name="LaButti K."/>
            <person name="Lindquist E.A."/>
            <person name="Lipzen A."/>
            <person name="Lundell T."/>
            <person name="Morin E."/>
            <person name="Murat C."/>
            <person name="Sun H."/>
            <person name="Tunlid A."/>
            <person name="Henrissat B."/>
            <person name="Grigoriev I.V."/>
            <person name="Hibbett D.S."/>
            <person name="Martin F."/>
            <person name="Nordberg H.P."/>
            <person name="Cantor M.N."/>
            <person name="Hua S.X."/>
        </authorList>
    </citation>
    <scope>NUCLEOTIDE SEQUENCE [LARGE SCALE GENOMIC DNA]</scope>
    <source>
        <strain evidence="1 2">Foug A</strain>
    </source>
</reference>
<dbReference type="InParanoid" id="A0A0C2ZDI2"/>
<name>A0A0C2ZDI2_9AGAM</name>
<dbReference type="HOGENOM" id="CLU_2442161_0_0_1"/>
<accession>A0A0C2ZDI2</accession>
<evidence type="ECO:0000313" key="2">
    <source>
        <dbReference type="Proteomes" id="UP000053989"/>
    </source>
</evidence>
<dbReference type="EMBL" id="KN822296">
    <property type="protein sequence ID" value="KIM51027.1"/>
    <property type="molecule type" value="Genomic_DNA"/>
</dbReference>
<protein>
    <submittedName>
        <fullName evidence="1">Uncharacterized protein</fullName>
    </submittedName>
</protein>
<keyword evidence="2" id="KW-1185">Reference proteome</keyword>
<dbReference type="STRING" id="1036808.A0A0C2ZDI2"/>
<evidence type="ECO:0000313" key="1">
    <source>
        <dbReference type="EMBL" id="KIM51027.1"/>
    </source>
</evidence>
<gene>
    <name evidence="1" type="ORF">SCLCIDRAFT_692524</name>
</gene>
<sequence length="90" mass="10089">MVLVTLSNAPRVGNVALEITEKELYLKFLLARKDLGRFMETLRRRGVGKLNFVCSALKSSRRSISIASGVNFTNSSSLLEPRPDFEVIIF</sequence>